<organism evidence="7 8">
    <name type="scientific">Arcobacter arenosus</name>
    <dbReference type="NCBI Taxonomy" id="2576037"/>
    <lineage>
        <taxon>Bacteria</taxon>
        <taxon>Pseudomonadati</taxon>
        <taxon>Campylobacterota</taxon>
        <taxon>Epsilonproteobacteria</taxon>
        <taxon>Campylobacterales</taxon>
        <taxon>Arcobacteraceae</taxon>
        <taxon>Arcobacter</taxon>
    </lineage>
</organism>
<keyword evidence="4 5" id="KW-0472">Membrane</keyword>
<dbReference type="EMBL" id="VANU01000003">
    <property type="protein sequence ID" value="TLP38332.1"/>
    <property type="molecule type" value="Genomic_DNA"/>
</dbReference>
<keyword evidence="2 5" id="KW-0812">Transmembrane</keyword>
<protein>
    <recommendedName>
        <fullName evidence="6">CHASE domain-containing protein</fullName>
    </recommendedName>
</protein>
<evidence type="ECO:0000256" key="5">
    <source>
        <dbReference type="SAM" id="Phobius"/>
    </source>
</evidence>
<dbReference type="SMART" id="SM01079">
    <property type="entry name" value="CHASE"/>
    <property type="match status" value="1"/>
</dbReference>
<keyword evidence="8" id="KW-1185">Reference proteome</keyword>
<evidence type="ECO:0000256" key="1">
    <source>
        <dbReference type="ARBA" id="ARBA00004370"/>
    </source>
</evidence>
<dbReference type="RefSeq" id="WP_138152326.1">
    <property type="nucleotide sequence ID" value="NZ_VANU01000003.1"/>
</dbReference>
<dbReference type="InterPro" id="IPR042240">
    <property type="entry name" value="CHASE_sf"/>
</dbReference>
<evidence type="ECO:0000313" key="7">
    <source>
        <dbReference type="EMBL" id="TLP38332.1"/>
    </source>
</evidence>
<comment type="subcellular location">
    <subcellularLocation>
        <location evidence="1">Membrane</location>
    </subcellularLocation>
</comment>
<comment type="caution">
    <text evidence="7">The sequence shown here is derived from an EMBL/GenBank/DDBJ whole genome shotgun (WGS) entry which is preliminary data.</text>
</comment>
<feature type="domain" description="CHASE" evidence="6">
    <location>
        <begin position="103"/>
        <end position="191"/>
    </location>
</feature>
<dbReference type="Proteomes" id="UP000308901">
    <property type="component" value="Unassembled WGS sequence"/>
</dbReference>
<evidence type="ECO:0000256" key="2">
    <source>
        <dbReference type="ARBA" id="ARBA00022692"/>
    </source>
</evidence>
<name>A0A5R8Y190_9BACT</name>
<evidence type="ECO:0000259" key="6">
    <source>
        <dbReference type="PROSITE" id="PS50839"/>
    </source>
</evidence>
<reference evidence="7 8" key="1">
    <citation type="submission" date="2019-05" db="EMBL/GenBank/DDBJ databases">
        <title>Arcobacter sp. nov., isolated from sea sediment.</title>
        <authorList>
            <person name="Kim W."/>
        </authorList>
    </citation>
    <scope>NUCLEOTIDE SEQUENCE [LARGE SCALE GENOMIC DNA]</scope>
    <source>
        <strain evidence="7 8">CAU 1517</strain>
    </source>
</reference>
<dbReference type="AlphaFoldDB" id="A0A5R8Y190"/>
<evidence type="ECO:0000256" key="3">
    <source>
        <dbReference type="ARBA" id="ARBA00022989"/>
    </source>
</evidence>
<dbReference type="PROSITE" id="PS50839">
    <property type="entry name" value="CHASE"/>
    <property type="match status" value="1"/>
</dbReference>
<evidence type="ECO:0000313" key="8">
    <source>
        <dbReference type="Proteomes" id="UP000308901"/>
    </source>
</evidence>
<gene>
    <name evidence="7" type="ORF">FDK22_07610</name>
</gene>
<keyword evidence="3 5" id="KW-1133">Transmembrane helix</keyword>
<feature type="transmembrane region" description="Helical" evidence="5">
    <location>
        <begin position="7"/>
        <end position="28"/>
    </location>
</feature>
<dbReference type="Pfam" id="PF03924">
    <property type="entry name" value="CHASE"/>
    <property type="match status" value="1"/>
</dbReference>
<dbReference type="InterPro" id="IPR006189">
    <property type="entry name" value="CHASE_dom"/>
</dbReference>
<evidence type="ECO:0000256" key="4">
    <source>
        <dbReference type="ARBA" id="ARBA00023136"/>
    </source>
</evidence>
<sequence length="245" mass="28420">MKINKPIVTFVITFLIVFFTLLSFYMFYKEKEDKEISNKANLLMLNVVNEIQTKISQGVTAIDSQVLLLKQNNYNTKDFDKWAFEIMKGKDSIACLQLAKDGIVTNIYPYEEHKIAMGHDLLKDKRRDDGALLAIEKRDITFVGPIKLIQNEKYALIARKPVFQEINSKEKFWGFSTVIIYVDGIMKSLEDKIKDNGFEYQLEGFNPDAKNRPLFSKSDYFTGKNPLEFDVNVPNGKWIFTLEKK</sequence>
<dbReference type="GO" id="GO:0003824">
    <property type="term" value="F:catalytic activity"/>
    <property type="evidence" value="ECO:0007669"/>
    <property type="project" value="UniProtKB-ARBA"/>
</dbReference>
<dbReference type="GO" id="GO:0007165">
    <property type="term" value="P:signal transduction"/>
    <property type="evidence" value="ECO:0007669"/>
    <property type="project" value="UniProtKB-ARBA"/>
</dbReference>
<accession>A0A5R8Y190</accession>
<dbReference type="Gene3D" id="3.30.450.350">
    <property type="entry name" value="CHASE domain"/>
    <property type="match status" value="1"/>
</dbReference>
<dbReference type="OrthoDB" id="5460745at2"/>
<proteinExistence type="predicted"/>
<dbReference type="GO" id="GO:0016020">
    <property type="term" value="C:membrane"/>
    <property type="evidence" value="ECO:0007669"/>
    <property type="project" value="UniProtKB-SubCell"/>
</dbReference>